<feature type="transmembrane region" description="Helical" evidence="7">
    <location>
        <begin position="241"/>
        <end position="257"/>
    </location>
</feature>
<keyword evidence="10" id="KW-1185">Reference proteome</keyword>
<keyword evidence="5 7" id="KW-1133">Transmembrane helix</keyword>
<gene>
    <name evidence="9" type="primary">AVT6E</name>
    <name evidence="9" type="ORF">CR513_53044</name>
</gene>
<dbReference type="EMBL" id="QJKJ01012733">
    <property type="protein sequence ID" value="RDX68014.1"/>
    <property type="molecule type" value="Genomic_DNA"/>
</dbReference>
<dbReference type="PANTHER" id="PTHR22950:SF515">
    <property type="entry name" value="AMINO ACID TRANSPORTER AVT6E"/>
    <property type="match status" value="1"/>
</dbReference>
<feature type="transmembrane region" description="Helical" evidence="7">
    <location>
        <begin position="269"/>
        <end position="287"/>
    </location>
</feature>
<reference evidence="9" key="1">
    <citation type="submission" date="2018-05" db="EMBL/GenBank/DDBJ databases">
        <title>Draft genome of Mucuna pruriens seed.</title>
        <authorList>
            <person name="Nnadi N.E."/>
            <person name="Vos R."/>
            <person name="Hasami M.H."/>
            <person name="Devisetty U.K."/>
            <person name="Aguiy J.C."/>
        </authorList>
    </citation>
    <scope>NUCLEOTIDE SEQUENCE [LARGE SCALE GENOMIC DNA]</scope>
    <source>
        <strain evidence="9">JCA_2017</strain>
    </source>
</reference>
<feature type="transmembrane region" description="Helical" evidence="7">
    <location>
        <begin position="142"/>
        <end position="171"/>
    </location>
</feature>
<keyword evidence="6 7" id="KW-0472">Membrane</keyword>
<feature type="transmembrane region" description="Helical" evidence="7">
    <location>
        <begin position="117"/>
        <end position="136"/>
    </location>
</feature>
<dbReference type="OrthoDB" id="28208at2759"/>
<evidence type="ECO:0000256" key="4">
    <source>
        <dbReference type="ARBA" id="ARBA00022970"/>
    </source>
</evidence>
<comment type="subcellular location">
    <subcellularLocation>
        <location evidence="1">Membrane</location>
        <topology evidence="1">Multi-pass membrane protein</topology>
    </subcellularLocation>
</comment>
<evidence type="ECO:0000259" key="8">
    <source>
        <dbReference type="Pfam" id="PF01490"/>
    </source>
</evidence>
<evidence type="ECO:0000313" key="10">
    <source>
        <dbReference type="Proteomes" id="UP000257109"/>
    </source>
</evidence>
<proteinExistence type="predicted"/>
<accession>A0A371EPU7</accession>
<sequence>MKSGDSREGSLRIFLLVCYSAEGGEIYIFSPNYYCFLICQIMSHRKDTNDYSSLPISSYLELQPQTDSSKSLGIPSFDEAEVYLGSKVDNDDDDLEIDVDNYPLVVMGPNHVSGSGVPGAVFNLTTTVIGAGIMALPATMKVLGVVLGIIMIIIMGVLSEISVELLVRFSVLCKASSYGEVVQHAMGRPARILSEICIIVNNAGVLVVYLIIMGDVMSGSVHHLGVFDQLMGNGVWDQRKLVILVIMVVFLAPLCSLDKIDSLSLTSAASVALAVMFVVVAFTVAFIKLVEGRIDAPRMVPDLSSKTAILDLLVVIPIMTNAYVCHFNVQPIYNELEQRSPQKMNRIGRITTVLCILVYASTAVSGYLLFGKDTESDVLTNFDKDLGIRFSLALNYIVRVGYILHLILVFPVIHFSLRQTVDALVFEASPPLLESRKRSLGLTAVLLILIYIGSTMIPNIWTAFKFTGATTAVSLGFIFPSIIALRLSHQGDLSRGEWILSWLMLVLALTVSIVGVVGNVYSLESLTSCFSFSFKAMLNYSNLSLLQYHHSLIWLIPGVRDQTIIVT</sequence>
<feature type="transmembrane region" description="Helical" evidence="7">
    <location>
        <begin position="390"/>
        <end position="413"/>
    </location>
</feature>
<organism evidence="9 10">
    <name type="scientific">Mucuna pruriens</name>
    <name type="common">Velvet bean</name>
    <name type="synonym">Dolichos pruriens</name>
    <dbReference type="NCBI Taxonomy" id="157652"/>
    <lineage>
        <taxon>Eukaryota</taxon>
        <taxon>Viridiplantae</taxon>
        <taxon>Streptophyta</taxon>
        <taxon>Embryophyta</taxon>
        <taxon>Tracheophyta</taxon>
        <taxon>Spermatophyta</taxon>
        <taxon>Magnoliopsida</taxon>
        <taxon>eudicotyledons</taxon>
        <taxon>Gunneridae</taxon>
        <taxon>Pentapetalae</taxon>
        <taxon>rosids</taxon>
        <taxon>fabids</taxon>
        <taxon>Fabales</taxon>
        <taxon>Fabaceae</taxon>
        <taxon>Papilionoideae</taxon>
        <taxon>50 kb inversion clade</taxon>
        <taxon>NPAAA clade</taxon>
        <taxon>indigoferoid/millettioid clade</taxon>
        <taxon>Phaseoleae</taxon>
        <taxon>Mucuna</taxon>
    </lineage>
</organism>
<keyword evidence="4" id="KW-0029">Amino-acid transport</keyword>
<evidence type="ECO:0000256" key="6">
    <source>
        <dbReference type="ARBA" id="ARBA00023136"/>
    </source>
</evidence>
<evidence type="ECO:0000256" key="7">
    <source>
        <dbReference type="SAM" id="Phobius"/>
    </source>
</evidence>
<evidence type="ECO:0000256" key="5">
    <source>
        <dbReference type="ARBA" id="ARBA00022989"/>
    </source>
</evidence>
<keyword evidence="2" id="KW-0813">Transport</keyword>
<feature type="transmembrane region" description="Helical" evidence="7">
    <location>
        <begin position="467"/>
        <end position="487"/>
    </location>
</feature>
<dbReference type="InterPro" id="IPR013057">
    <property type="entry name" value="AA_transpt_TM"/>
</dbReference>
<feature type="domain" description="Amino acid transporter transmembrane" evidence="8">
    <location>
        <begin position="115"/>
        <end position="518"/>
    </location>
</feature>
<protein>
    <submittedName>
        <fullName evidence="9">Amino acid transporter AVT6E</fullName>
    </submittedName>
</protein>
<comment type="caution">
    <text evidence="9">The sequence shown here is derived from an EMBL/GenBank/DDBJ whole genome shotgun (WGS) entry which is preliminary data.</text>
</comment>
<dbReference type="GO" id="GO:0015179">
    <property type="term" value="F:L-amino acid transmembrane transporter activity"/>
    <property type="evidence" value="ECO:0007669"/>
    <property type="project" value="TreeGrafter"/>
</dbReference>
<evidence type="ECO:0000256" key="2">
    <source>
        <dbReference type="ARBA" id="ARBA00022448"/>
    </source>
</evidence>
<feature type="transmembrane region" description="Helical" evidence="7">
    <location>
        <begin position="499"/>
        <end position="521"/>
    </location>
</feature>
<feature type="non-terminal residue" evidence="9">
    <location>
        <position position="1"/>
    </location>
</feature>
<dbReference type="Pfam" id="PF01490">
    <property type="entry name" value="Aa_trans"/>
    <property type="match status" value="1"/>
</dbReference>
<dbReference type="Proteomes" id="UP000257109">
    <property type="component" value="Unassembled WGS sequence"/>
</dbReference>
<name>A0A371EPU7_MUCPR</name>
<evidence type="ECO:0000256" key="3">
    <source>
        <dbReference type="ARBA" id="ARBA00022692"/>
    </source>
</evidence>
<dbReference type="GO" id="GO:0031090">
    <property type="term" value="C:organelle membrane"/>
    <property type="evidence" value="ECO:0007669"/>
    <property type="project" value="UniProtKB-ARBA"/>
</dbReference>
<feature type="transmembrane region" description="Helical" evidence="7">
    <location>
        <begin position="350"/>
        <end position="370"/>
    </location>
</feature>
<feature type="transmembrane region" description="Helical" evidence="7">
    <location>
        <begin position="440"/>
        <end position="461"/>
    </location>
</feature>
<keyword evidence="3 7" id="KW-0812">Transmembrane</keyword>
<dbReference type="AlphaFoldDB" id="A0A371EPU7"/>
<evidence type="ECO:0000256" key="1">
    <source>
        <dbReference type="ARBA" id="ARBA00004141"/>
    </source>
</evidence>
<dbReference type="PANTHER" id="PTHR22950">
    <property type="entry name" value="AMINO ACID TRANSPORTER"/>
    <property type="match status" value="1"/>
</dbReference>
<feature type="transmembrane region" description="Helical" evidence="7">
    <location>
        <begin position="192"/>
        <end position="212"/>
    </location>
</feature>
<feature type="transmembrane region" description="Helical" evidence="7">
    <location>
        <begin position="307"/>
        <end position="329"/>
    </location>
</feature>
<dbReference type="STRING" id="157652.A0A371EPU7"/>
<evidence type="ECO:0000313" key="9">
    <source>
        <dbReference type="EMBL" id="RDX68014.1"/>
    </source>
</evidence>